<dbReference type="Pfam" id="PF16815">
    <property type="entry name" value="HRI1"/>
    <property type="match status" value="1"/>
</dbReference>
<name>A0A3D8SPS7_9HELO</name>
<comment type="subcellular location">
    <subcellularLocation>
        <location evidence="2">Cytoplasm</location>
    </subcellularLocation>
    <subcellularLocation>
        <location evidence="1">Nucleus</location>
    </subcellularLocation>
</comment>
<dbReference type="InterPro" id="IPR043047">
    <property type="entry name" value="Hri1_N_sf"/>
</dbReference>
<dbReference type="InterPro" id="IPR031818">
    <property type="entry name" value="Hri1"/>
</dbReference>
<dbReference type="CDD" id="cd11692">
    <property type="entry name" value="HRI1_N_like"/>
    <property type="match status" value="1"/>
</dbReference>
<evidence type="ECO:0000256" key="3">
    <source>
        <dbReference type="ARBA" id="ARBA00005229"/>
    </source>
</evidence>
<accession>A0A3D8SPS7</accession>
<gene>
    <name evidence="7" type="ORF">BP6252_00347</name>
</gene>
<dbReference type="GO" id="GO:0005737">
    <property type="term" value="C:cytoplasm"/>
    <property type="evidence" value="ECO:0007669"/>
    <property type="project" value="UniProtKB-SubCell"/>
</dbReference>
<dbReference type="STRING" id="1849047.A0A3D8SPS7"/>
<dbReference type="OrthoDB" id="4045395at2759"/>
<protein>
    <recommendedName>
        <fullName evidence="4">Protein HRI1</fullName>
    </recommendedName>
</protein>
<evidence type="ECO:0000256" key="5">
    <source>
        <dbReference type="ARBA" id="ARBA00022490"/>
    </source>
</evidence>
<proteinExistence type="inferred from homology"/>
<dbReference type="InterPro" id="IPR038744">
    <property type="entry name" value="Hri1_N"/>
</dbReference>
<keyword evidence="5" id="KW-0963">Cytoplasm</keyword>
<evidence type="ECO:0000256" key="6">
    <source>
        <dbReference type="ARBA" id="ARBA00023242"/>
    </source>
</evidence>
<comment type="similarity">
    <text evidence="3">Belongs to the HRI1 family.</text>
</comment>
<dbReference type="Proteomes" id="UP000256645">
    <property type="component" value="Unassembled WGS sequence"/>
</dbReference>
<evidence type="ECO:0000256" key="2">
    <source>
        <dbReference type="ARBA" id="ARBA00004496"/>
    </source>
</evidence>
<evidence type="ECO:0000313" key="7">
    <source>
        <dbReference type="EMBL" id="RDW88315.1"/>
    </source>
</evidence>
<comment type="caution">
    <text evidence="7">The sequence shown here is derived from an EMBL/GenBank/DDBJ whole genome shotgun (WGS) entry which is preliminary data.</text>
</comment>
<dbReference type="AlphaFoldDB" id="A0A3D8SPS7"/>
<keyword evidence="6" id="KW-0539">Nucleus</keyword>
<reference evidence="7 8" key="1">
    <citation type="journal article" date="2018" name="IMA Fungus">
        <title>IMA Genome-F 9: Draft genome sequence of Annulohypoxylon stygium, Aspergillus mulundensis, Berkeleyomyces basicola (syn. Thielaviopsis basicola), Ceratocystis smalleyi, two Cercospora beticola strains, Coleophoma cylindrospora, Fusarium fracticaudum, Phialophora cf. hyalina, and Morchella septimelata.</title>
        <authorList>
            <person name="Wingfield B.D."/>
            <person name="Bills G.F."/>
            <person name="Dong Y."/>
            <person name="Huang W."/>
            <person name="Nel W.J."/>
            <person name="Swalarsk-Parry B.S."/>
            <person name="Vaghefi N."/>
            <person name="Wilken P.M."/>
            <person name="An Z."/>
            <person name="de Beer Z.W."/>
            <person name="De Vos L."/>
            <person name="Chen L."/>
            <person name="Duong T.A."/>
            <person name="Gao Y."/>
            <person name="Hammerbacher A."/>
            <person name="Kikkert J.R."/>
            <person name="Li Y."/>
            <person name="Li H."/>
            <person name="Li K."/>
            <person name="Li Q."/>
            <person name="Liu X."/>
            <person name="Ma X."/>
            <person name="Naidoo K."/>
            <person name="Pethybridge S.J."/>
            <person name="Sun J."/>
            <person name="Steenkamp E.T."/>
            <person name="van der Nest M.A."/>
            <person name="van Wyk S."/>
            <person name="Wingfield M.J."/>
            <person name="Xiong C."/>
            <person name="Yue Q."/>
            <person name="Zhang X."/>
        </authorList>
    </citation>
    <scope>NUCLEOTIDE SEQUENCE [LARGE SCALE GENOMIC DNA]</scope>
    <source>
        <strain evidence="7 8">BP6252</strain>
    </source>
</reference>
<evidence type="ECO:0000256" key="1">
    <source>
        <dbReference type="ARBA" id="ARBA00004123"/>
    </source>
</evidence>
<evidence type="ECO:0000256" key="4">
    <source>
        <dbReference type="ARBA" id="ARBA00017063"/>
    </source>
</evidence>
<sequence length="211" mass="23245">MAGLISTRLSLRWVPDEATEPTDTLVFNVGSYFMDLRILKADQSIDWGMAGTRDILDQAPLKCRWNKIIDSLGEAGSSDEGTFTKLPNGDDLETGSMPCPHKNDAVTEFEEVWKTLEPSKEFGKAWIVQSLDGMTFLGRIGDAFLGMRQSEDGFGARREALEDGAWKDVYVVGKVPSVKEFSDSVDASKWTIGQEVELGGVAFVVRAVEDI</sequence>
<dbReference type="EMBL" id="PDLM01000001">
    <property type="protein sequence ID" value="RDW88315.1"/>
    <property type="molecule type" value="Genomic_DNA"/>
</dbReference>
<dbReference type="Gene3D" id="2.40.128.320">
    <property type="entry name" value="Protein HRI1, N-terminal domain"/>
    <property type="match status" value="1"/>
</dbReference>
<organism evidence="7 8">
    <name type="scientific">Coleophoma cylindrospora</name>
    <dbReference type="NCBI Taxonomy" id="1849047"/>
    <lineage>
        <taxon>Eukaryota</taxon>
        <taxon>Fungi</taxon>
        <taxon>Dikarya</taxon>
        <taxon>Ascomycota</taxon>
        <taxon>Pezizomycotina</taxon>
        <taxon>Leotiomycetes</taxon>
        <taxon>Helotiales</taxon>
        <taxon>Dermateaceae</taxon>
        <taxon>Coleophoma</taxon>
    </lineage>
</organism>
<evidence type="ECO:0000313" key="8">
    <source>
        <dbReference type="Proteomes" id="UP000256645"/>
    </source>
</evidence>
<keyword evidence="8" id="KW-1185">Reference proteome</keyword>
<dbReference type="GO" id="GO:0005634">
    <property type="term" value="C:nucleus"/>
    <property type="evidence" value="ECO:0007669"/>
    <property type="project" value="UniProtKB-SubCell"/>
</dbReference>